<feature type="compositionally biased region" description="Basic and acidic residues" evidence="1">
    <location>
        <begin position="233"/>
        <end position="269"/>
    </location>
</feature>
<accession>A0AA89BJ37</accession>
<evidence type="ECO:0000256" key="1">
    <source>
        <dbReference type="SAM" id="MobiDB-lite"/>
    </source>
</evidence>
<feature type="compositionally biased region" description="Polar residues" evidence="1">
    <location>
        <begin position="50"/>
        <end position="64"/>
    </location>
</feature>
<keyword evidence="4" id="KW-1185">Reference proteome</keyword>
<feature type="compositionally biased region" description="Low complexity" evidence="1">
    <location>
        <begin position="150"/>
        <end position="163"/>
    </location>
</feature>
<organism evidence="3 4">
    <name type="scientific">Pinctada imbricata</name>
    <name type="common">Atlantic pearl-oyster</name>
    <name type="synonym">Pinctada martensii</name>
    <dbReference type="NCBI Taxonomy" id="66713"/>
    <lineage>
        <taxon>Eukaryota</taxon>
        <taxon>Metazoa</taxon>
        <taxon>Spiralia</taxon>
        <taxon>Lophotrochozoa</taxon>
        <taxon>Mollusca</taxon>
        <taxon>Bivalvia</taxon>
        <taxon>Autobranchia</taxon>
        <taxon>Pteriomorphia</taxon>
        <taxon>Pterioida</taxon>
        <taxon>Pterioidea</taxon>
        <taxon>Pteriidae</taxon>
        <taxon>Pinctada</taxon>
    </lineage>
</organism>
<feature type="compositionally biased region" description="Basic and acidic residues" evidence="1">
    <location>
        <begin position="83"/>
        <end position="125"/>
    </location>
</feature>
<dbReference type="InterPro" id="IPR028124">
    <property type="entry name" value="SMAP_dom"/>
</dbReference>
<gene>
    <name evidence="3" type="ORF">FSP39_004002</name>
</gene>
<feature type="region of interest" description="Disordered" evidence="1">
    <location>
        <begin position="288"/>
        <end position="311"/>
    </location>
</feature>
<dbReference type="Pfam" id="PF15477">
    <property type="entry name" value="SMAP"/>
    <property type="match status" value="1"/>
</dbReference>
<feature type="compositionally biased region" description="Basic and acidic residues" evidence="1">
    <location>
        <begin position="298"/>
        <end position="307"/>
    </location>
</feature>
<protein>
    <recommendedName>
        <fullName evidence="2">Small acidic protein-like domain-containing protein</fullName>
    </recommendedName>
</protein>
<dbReference type="EMBL" id="VSWD01000014">
    <property type="protein sequence ID" value="KAK3082742.1"/>
    <property type="molecule type" value="Genomic_DNA"/>
</dbReference>
<dbReference type="Proteomes" id="UP001186944">
    <property type="component" value="Unassembled WGS sequence"/>
</dbReference>
<feature type="domain" description="Small acidic protein-like" evidence="2">
    <location>
        <begin position="393"/>
        <end position="470"/>
    </location>
</feature>
<proteinExistence type="predicted"/>
<evidence type="ECO:0000259" key="2">
    <source>
        <dbReference type="Pfam" id="PF15477"/>
    </source>
</evidence>
<feature type="compositionally biased region" description="Basic residues" evidence="1">
    <location>
        <begin position="220"/>
        <end position="232"/>
    </location>
</feature>
<dbReference type="AlphaFoldDB" id="A0AA89BJ37"/>
<reference evidence="3" key="1">
    <citation type="submission" date="2019-08" db="EMBL/GenBank/DDBJ databases">
        <title>The improved chromosome-level genome for the pearl oyster Pinctada fucata martensii using PacBio sequencing and Hi-C.</title>
        <authorList>
            <person name="Zheng Z."/>
        </authorList>
    </citation>
    <scope>NUCLEOTIDE SEQUENCE</scope>
    <source>
        <strain evidence="3">ZZ-2019</strain>
        <tissue evidence="3">Adductor muscle</tissue>
    </source>
</reference>
<feature type="region of interest" description="Disordered" evidence="1">
    <location>
        <begin position="29"/>
        <end position="269"/>
    </location>
</feature>
<evidence type="ECO:0000313" key="3">
    <source>
        <dbReference type="EMBL" id="KAK3082742.1"/>
    </source>
</evidence>
<comment type="caution">
    <text evidence="3">The sequence shown here is derived from an EMBL/GenBank/DDBJ whole genome shotgun (WGS) entry which is preliminary data.</text>
</comment>
<feature type="region of interest" description="Disordered" evidence="1">
    <location>
        <begin position="416"/>
        <end position="444"/>
    </location>
</feature>
<name>A0AA89BJ37_PINIB</name>
<dbReference type="PANTHER" id="PTHR22426:SF2">
    <property type="entry name" value="ARGININE_SERINE-RICH COILED-COIL PROTEIN 2"/>
    <property type="match status" value="1"/>
</dbReference>
<feature type="compositionally biased region" description="Basic and acidic residues" evidence="1">
    <location>
        <begin position="186"/>
        <end position="204"/>
    </location>
</feature>
<dbReference type="PANTHER" id="PTHR22426">
    <property type="entry name" value="ARGININE_SERINE-RICH COILED-COIL PROTEIN 2"/>
    <property type="match status" value="1"/>
</dbReference>
<evidence type="ECO:0000313" key="4">
    <source>
        <dbReference type="Proteomes" id="UP001186944"/>
    </source>
</evidence>
<sequence length="480" mass="53040">MISDGTDEFGHDTQPVSKDHYLIDGIVAYPGMPSLSSKQTENVGPIKETAAQNVPSKSATSSNMAVALEKSRKNEESDDEVDESVRSVRKSKDEKESDSSDEEDSRKEEGITEVKKGRSLADDVMKLLGSSSLSQELDTLPRPRSRSHSSDSSRSSSSDGSRSVTPASSPDRKSADPDDAATVTKETGKSDRDKDVKSTSRGRQESTSSVSSSKGEKSSSKRHASRHKRSHSRERSRSRSRSREKTRDRVDIDRPSTSRKEESEKHLTFKEKMRQQLLKASKYLQSGEGLEGISIDGKSLDTPKEKPSNLPLNEKNFFAELASSTKSNVTPQVALLHTMAAMHQKAQEMTGVAVPKYYNPAAVNPLKYAEQVQKRKLLWSKAKDHKEDKEKEWGSSAFASDQSGKMAAKFRKLMGIKHEDGGEGEEGPSTQGGEMTEEQIQKQQELFSRLDKEYEFARMTTHTHRGVGLGFSSQGGFPNT</sequence>